<evidence type="ECO:0000313" key="2">
    <source>
        <dbReference type="EMBL" id="OUT08110.1"/>
    </source>
</evidence>
<evidence type="ECO:0000313" key="3">
    <source>
        <dbReference type="Proteomes" id="UP000196317"/>
    </source>
</evidence>
<gene>
    <name evidence="2" type="ORF">B9N65_04720</name>
</gene>
<dbReference type="RefSeq" id="WP_087583007.1">
    <property type="nucleotide sequence ID" value="NZ_NDYN01000004.1"/>
</dbReference>
<keyword evidence="1" id="KW-1133">Transmembrane helix</keyword>
<feature type="transmembrane region" description="Helical" evidence="1">
    <location>
        <begin position="38"/>
        <end position="54"/>
    </location>
</feature>
<protein>
    <submittedName>
        <fullName evidence="2">Uncharacterized protein</fullName>
    </submittedName>
</protein>
<keyword evidence="1" id="KW-0812">Transmembrane</keyword>
<comment type="caution">
    <text evidence="2">The sequence shown here is derived from an EMBL/GenBank/DDBJ whole genome shotgun (WGS) entry which is preliminary data.</text>
</comment>
<accession>A0A1Y5MHP8</accession>
<reference evidence="2 3" key="1">
    <citation type="submission" date="2017-04" db="EMBL/GenBank/DDBJ databases">
        <title>Complete genome of Campylobacter concisus ATCC 33237T and draft genomes for an additional eight well characterized C. concisus strains.</title>
        <authorList>
            <person name="Cornelius A.J."/>
            <person name="Miller W.G."/>
            <person name="Lastovica A.J."/>
            <person name="On S.L."/>
            <person name="French N.P."/>
            <person name="Vandenberg O."/>
            <person name="Biggs P.J."/>
        </authorList>
    </citation>
    <scope>NUCLEOTIDE SEQUENCE [LARGE SCALE GENOMIC DNA]</scope>
    <source>
        <strain evidence="2 3">CCUG 19995</strain>
    </source>
</reference>
<dbReference type="Proteomes" id="UP000196317">
    <property type="component" value="Unassembled WGS sequence"/>
</dbReference>
<keyword evidence="1" id="KW-0472">Membrane</keyword>
<proteinExistence type="predicted"/>
<name>A0A1Y5MHP8_9BACT</name>
<feature type="transmembrane region" description="Helical" evidence="1">
    <location>
        <begin position="6"/>
        <end position="26"/>
    </location>
</feature>
<sequence length="74" mass="8680">MKYIFYIFSMILFIQGVLLICGISVYSARQKLEPNMENICFCFIFSIICFAFARNKKVLKFFETINGINCKSKK</sequence>
<organism evidence="2 3">
    <name type="scientific">Campylobacter concisus</name>
    <dbReference type="NCBI Taxonomy" id="199"/>
    <lineage>
        <taxon>Bacteria</taxon>
        <taxon>Pseudomonadati</taxon>
        <taxon>Campylobacterota</taxon>
        <taxon>Epsilonproteobacteria</taxon>
        <taxon>Campylobacterales</taxon>
        <taxon>Campylobacteraceae</taxon>
        <taxon>Campylobacter</taxon>
    </lineage>
</organism>
<dbReference type="EMBL" id="NDYN01000004">
    <property type="protein sequence ID" value="OUT08110.1"/>
    <property type="molecule type" value="Genomic_DNA"/>
</dbReference>
<evidence type="ECO:0000256" key="1">
    <source>
        <dbReference type="SAM" id="Phobius"/>
    </source>
</evidence>
<dbReference type="AlphaFoldDB" id="A0A1Y5MHP8"/>